<evidence type="ECO:0000256" key="1">
    <source>
        <dbReference type="SAM" id="MobiDB-lite"/>
    </source>
</evidence>
<feature type="region of interest" description="Disordered" evidence="1">
    <location>
        <begin position="41"/>
        <end position="73"/>
    </location>
</feature>
<protein>
    <submittedName>
        <fullName evidence="2">Uncharacterized protein</fullName>
    </submittedName>
</protein>
<gene>
    <name evidence="2" type="ORF">ECRA1380_LOCUS5805</name>
</gene>
<organism evidence="2">
    <name type="scientific">Euplotes crassus</name>
    <dbReference type="NCBI Taxonomy" id="5936"/>
    <lineage>
        <taxon>Eukaryota</taxon>
        <taxon>Sar</taxon>
        <taxon>Alveolata</taxon>
        <taxon>Ciliophora</taxon>
        <taxon>Intramacronucleata</taxon>
        <taxon>Spirotrichea</taxon>
        <taxon>Hypotrichia</taxon>
        <taxon>Euplotida</taxon>
        <taxon>Euplotidae</taxon>
        <taxon>Moneuplotes</taxon>
    </lineage>
</organism>
<dbReference type="AlphaFoldDB" id="A0A7S3NTX3"/>
<sequence>MDLTQPPRVENEEEKTAAEIEAELNSMYSKIMFRTTAQTVGETATKGGVTGSGEKNDAKHGKSSRFSGHLGTAGMYRNAGLNTHVERDKVYDGSKDWMDKIS</sequence>
<accession>A0A7S3NTX3</accession>
<evidence type="ECO:0000313" key="2">
    <source>
        <dbReference type="EMBL" id="CAE0380843.1"/>
    </source>
</evidence>
<reference evidence="2" key="1">
    <citation type="submission" date="2021-01" db="EMBL/GenBank/DDBJ databases">
        <authorList>
            <person name="Corre E."/>
            <person name="Pelletier E."/>
            <person name="Niang G."/>
            <person name="Scheremetjew M."/>
            <person name="Finn R."/>
            <person name="Kale V."/>
            <person name="Holt S."/>
            <person name="Cochrane G."/>
            <person name="Meng A."/>
            <person name="Brown T."/>
            <person name="Cohen L."/>
        </authorList>
    </citation>
    <scope>NUCLEOTIDE SEQUENCE</scope>
    <source>
        <strain evidence="2">CT5</strain>
    </source>
</reference>
<dbReference type="EMBL" id="HBIK01012450">
    <property type="protein sequence ID" value="CAE0380843.1"/>
    <property type="molecule type" value="Transcribed_RNA"/>
</dbReference>
<proteinExistence type="predicted"/>
<name>A0A7S3NTX3_EUPCR</name>